<dbReference type="AlphaFoldDB" id="A0A4Y4F758"/>
<proteinExistence type="predicted"/>
<keyword evidence="2" id="KW-1185">Reference proteome</keyword>
<comment type="caution">
    <text evidence="1">The sequence shown here is derived from an EMBL/GenBank/DDBJ whole genome shotgun (WGS) entry which is preliminary data.</text>
</comment>
<evidence type="ECO:0000313" key="1">
    <source>
        <dbReference type="EMBL" id="GED22961.1"/>
    </source>
</evidence>
<protein>
    <submittedName>
        <fullName evidence="1">Uncharacterized protein</fullName>
    </submittedName>
</protein>
<sequence length="252" mass="28145">MHYDDDFSTNPADYYPAGRNALERLWGYCNDGAIVGADYRRLDGSKMLVGFLEQGAQIFSEEFHDPSSGESFIYKVAALSNAVEVPYADYPLLVGVQPRQATLTGWPSAEGALLAAVEGRSLPRKANSLHPSQLEVLCYEWLRSSGQLERLVLPIGRGLMDIDIFGIDRDGKRVIGQVTYSKHAADLSDKQFRLLRHARDIDSVYFFLPEDAPLVAGKGVELVTFRKVLDDLEIDQDVSTKAMLREMFAEYS</sequence>
<dbReference type="RefSeq" id="WP_141320199.1">
    <property type="nucleotide sequence ID" value="NZ_BJOC01000024.1"/>
</dbReference>
<dbReference type="Proteomes" id="UP000319812">
    <property type="component" value="Unassembled WGS sequence"/>
</dbReference>
<dbReference type="EMBL" id="BJOC01000024">
    <property type="protein sequence ID" value="GED22961.1"/>
    <property type="molecule type" value="Genomic_DNA"/>
</dbReference>
<accession>A0A4Y4F758</accession>
<dbReference type="OrthoDB" id="1550455at2"/>
<reference evidence="1 2" key="1">
    <citation type="submission" date="2019-06" db="EMBL/GenBank/DDBJ databases">
        <title>Whole genome shotgun sequence of Halomonas halmophila NBRC 15537.</title>
        <authorList>
            <person name="Hosoyama A."/>
            <person name="Uohara A."/>
            <person name="Ohji S."/>
            <person name="Ichikawa N."/>
        </authorList>
    </citation>
    <scope>NUCLEOTIDE SEQUENCE [LARGE SCALE GENOMIC DNA]</scope>
    <source>
        <strain evidence="1 2">NBRC 15537</strain>
    </source>
</reference>
<organism evidence="1 2">
    <name type="scientific">Halomonas halmophila</name>
    <dbReference type="NCBI Taxonomy" id="252"/>
    <lineage>
        <taxon>Bacteria</taxon>
        <taxon>Pseudomonadati</taxon>
        <taxon>Pseudomonadota</taxon>
        <taxon>Gammaproteobacteria</taxon>
        <taxon>Oceanospirillales</taxon>
        <taxon>Halomonadaceae</taxon>
        <taxon>Halomonas</taxon>
    </lineage>
</organism>
<evidence type="ECO:0000313" key="2">
    <source>
        <dbReference type="Proteomes" id="UP000319812"/>
    </source>
</evidence>
<name>A0A4Y4F758_9GAMM</name>
<gene>
    <name evidence="1" type="ORF">HHA01_19380</name>
</gene>